<reference evidence="8 9" key="1">
    <citation type="journal article" date="2014" name="Nature">
        <title>An environmental bacterial taxon with a large and distinct metabolic repertoire.</title>
        <authorList>
            <person name="Wilson M.C."/>
            <person name="Mori T."/>
            <person name="Ruckert C."/>
            <person name="Uria A.R."/>
            <person name="Helf M.J."/>
            <person name="Takada K."/>
            <person name="Gernert C."/>
            <person name="Steffens U.A."/>
            <person name="Heycke N."/>
            <person name="Schmitt S."/>
            <person name="Rinke C."/>
            <person name="Helfrich E.J."/>
            <person name="Brachmann A.O."/>
            <person name="Gurgui C."/>
            <person name="Wakimoto T."/>
            <person name="Kracht M."/>
            <person name="Crusemann M."/>
            <person name="Hentschel U."/>
            <person name="Abe I."/>
            <person name="Matsunaga S."/>
            <person name="Kalinowski J."/>
            <person name="Takeyama H."/>
            <person name="Piel J."/>
        </authorList>
    </citation>
    <scope>NUCLEOTIDE SEQUENCE [LARGE SCALE GENOMIC DNA]</scope>
    <source>
        <strain evidence="9">TSY1</strain>
    </source>
</reference>
<feature type="domain" description="Biotin carboxylation" evidence="7">
    <location>
        <begin position="1"/>
        <end position="192"/>
    </location>
</feature>
<dbReference type="Pfam" id="PF02785">
    <property type="entry name" value="Biotin_carb_C"/>
    <property type="match status" value="1"/>
</dbReference>
<dbReference type="GO" id="GO:0046872">
    <property type="term" value="F:metal ion binding"/>
    <property type="evidence" value="ECO:0007669"/>
    <property type="project" value="InterPro"/>
</dbReference>
<organism evidence="8 9">
    <name type="scientific">Entotheonella factor</name>
    <dbReference type="NCBI Taxonomy" id="1429438"/>
    <lineage>
        <taxon>Bacteria</taxon>
        <taxon>Pseudomonadati</taxon>
        <taxon>Nitrospinota/Tectimicrobiota group</taxon>
        <taxon>Candidatus Tectimicrobiota</taxon>
        <taxon>Candidatus Entotheonellia</taxon>
        <taxon>Candidatus Entotheonellales</taxon>
        <taxon>Candidatus Entotheonellaceae</taxon>
        <taxon>Candidatus Entotheonella</taxon>
    </lineage>
</organism>
<sequence length="192" mass="20988">MTQAALAVAATVDYTNAGTIEFLVDAEETFYFIEMNTRLQVEHTVTEMITGTDLVAEQIRIAEGAPLSWRQADINPSGAAIECRIYAENPDKNFLPSPGQITALDFPTGPGLRIDSGITPGLNITPYYDPMLAKIITHGCSRGEAMGRMRQALSDLTLEGLHTNIKLHQQIMDHADFQAGRVATDFLTQAFS</sequence>
<dbReference type="PROSITE" id="PS00867">
    <property type="entry name" value="CPSASE_2"/>
    <property type="match status" value="1"/>
</dbReference>
<dbReference type="GO" id="GO:0005524">
    <property type="term" value="F:ATP binding"/>
    <property type="evidence" value="ECO:0007669"/>
    <property type="project" value="UniProtKB-UniRule"/>
</dbReference>
<dbReference type="InterPro" id="IPR005482">
    <property type="entry name" value="Biotin_COase_C"/>
</dbReference>
<dbReference type="PROSITE" id="PS50975">
    <property type="entry name" value="ATP_GRASP"/>
    <property type="match status" value="1"/>
</dbReference>
<evidence type="ECO:0000256" key="1">
    <source>
        <dbReference type="ARBA" id="ARBA00022598"/>
    </source>
</evidence>
<dbReference type="PROSITE" id="PS50979">
    <property type="entry name" value="BC"/>
    <property type="match status" value="1"/>
</dbReference>
<keyword evidence="2 5" id="KW-0547">Nucleotide-binding</keyword>
<dbReference type="Gene3D" id="3.30.470.20">
    <property type="entry name" value="ATP-grasp fold, B domain"/>
    <property type="match status" value="1"/>
</dbReference>
<keyword evidence="4" id="KW-0092">Biotin</keyword>
<evidence type="ECO:0008006" key="10">
    <source>
        <dbReference type="Google" id="ProtNLM"/>
    </source>
</evidence>
<dbReference type="PATRIC" id="fig|1429438.4.peg.8147"/>
<keyword evidence="1" id="KW-0436">Ligase</keyword>
<dbReference type="SMART" id="SM00878">
    <property type="entry name" value="Biotin_carb_C"/>
    <property type="match status" value="1"/>
</dbReference>
<gene>
    <name evidence="8" type="ORF">ETSY1_43825</name>
</gene>
<proteinExistence type="predicted"/>
<evidence type="ECO:0000256" key="4">
    <source>
        <dbReference type="ARBA" id="ARBA00023267"/>
    </source>
</evidence>
<dbReference type="HOGENOM" id="CLU_000395_3_4_7"/>
<evidence type="ECO:0000256" key="2">
    <source>
        <dbReference type="ARBA" id="ARBA00022741"/>
    </source>
</evidence>
<feature type="domain" description="ATP-grasp" evidence="6">
    <location>
        <begin position="1"/>
        <end position="63"/>
    </location>
</feature>
<dbReference type="InterPro" id="IPR050856">
    <property type="entry name" value="Biotin_carboxylase_complex"/>
</dbReference>
<evidence type="ECO:0000256" key="3">
    <source>
        <dbReference type="ARBA" id="ARBA00022840"/>
    </source>
</evidence>
<evidence type="ECO:0000313" key="8">
    <source>
        <dbReference type="EMBL" id="ETW92394.1"/>
    </source>
</evidence>
<comment type="caution">
    <text evidence="8">The sequence shown here is derived from an EMBL/GenBank/DDBJ whole genome shotgun (WGS) entry which is preliminary data.</text>
</comment>
<name>W4L3C5_ENTF1</name>
<dbReference type="InterPro" id="IPR005479">
    <property type="entry name" value="CPAse_ATP-bd"/>
</dbReference>
<dbReference type="AlphaFoldDB" id="W4L3C5"/>
<dbReference type="Pfam" id="PF02786">
    <property type="entry name" value="CPSase_L_D2"/>
    <property type="match status" value="1"/>
</dbReference>
<dbReference type="GO" id="GO:0016874">
    <property type="term" value="F:ligase activity"/>
    <property type="evidence" value="ECO:0007669"/>
    <property type="project" value="UniProtKB-KW"/>
</dbReference>
<dbReference type="PANTHER" id="PTHR18866">
    <property type="entry name" value="CARBOXYLASE:PYRUVATE/ACETYL-COA/PROPIONYL-COA CARBOXYLASE"/>
    <property type="match status" value="1"/>
</dbReference>
<dbReference type="InterPro" id="IPR011761">
    <property type="entry name" value="ATP-grasp"/>
</dbReference>
<dbReference type="PANTHER" id="PTHR18866:SF33">
    <property type="entry name" value="METHYLCROTONOYL-COA CARBOXYLASE SUBUNIT ALPHA, MITOCHONDRIAL-RELATED"/>
    <property type="match status" value="1"/>
</dbReference>
<keyword evidence="9" id="KW-1185">Reference proteome</keyword>
<dbReference type="EMBL" id="AZHW01001502">
    <property type="protein sequence ID" value="ETW92394.1"/>
    <property type="molecule type" value="Genomic_DNA"/>
</dbReference>
<evidence type="ECO:0000313" key="9">
    <source>
        <dbReference type="Proteomes" id="UP000019141"/>
    </source>
</evidence>
<dbReference type="SUPFAM" id="SSF51246">
    <property type="entry name" value="Rudiment single hybrid motif"/>
    <property type="match status" value="1"/>
</dbReference>
<evidence type="ECO:0000259" key="6">
    <source>
        <dbReference type="PROSITE" id="PS50975"/>
    </source>
</evidence>
<dbReference type="InterPro" id="IPR011764">
    <property type="entry name" value="Biotin_carboxylation_dom"/>
</dbReference>
<accession>W4L3C5</accession>
<evidence type="ECO:0000259" key="7">
    <source>
        <dbReference type="PROSITE" id="PS50979"/>
    </source>
</evidence>
<dbReference type="SUPFAM" id="SSF56059">
    <property type="entry name" value="Glutathione synthetase ATP-binding domain-like"/>
    <property type="match status" value="1"/>
</dbReference>
<dbReference type="Proteomes" id="UP000019141">
    <property type="component" value="Unassembled WGS sequence"/>
</dbReference>
<keyword evidence="3 5" id="KW-0067">ATP-binding</keyword>
<evidence type="ECO:0000256" key="5">
    <source>
        <dbReference type="PROSITE-ProRule" id="PRU00409"/>
    </source>
</evidence>
<dbReference type="InterPro" id="IPR011054">
    <property type="entry name" value="Rudment_hybrid_motif"/>
</dbReference>
<protein>
    <recommendedName>
        <fullName evidence="10">Biotin carboxylation domain-containing protein</fullName>
    </recommendedName>
</protein>